<sequence>MRILFWNINPIISLPCIQQSPLLDDFLLFFQAGKGMNKQRQTLTRF</sequence>
<comment type="caution">
    <text evidence="1">The sequence shown here is derived from an EMBL/GenBank/DDBJ whole genome shotgun (WGS) entry which is preliminary data.</text>
</comment>
<gene>
    <name evidence="1" type="ORF">HOLDEFILI_00697</name>
</gene>
<accession>B9Y4G6</accession>
<reference evidence="1 2" key="2">
    <citation type="submission" date="2009-02" db="EMBL/GenBank/DDBJ databases">
        <title>Draft genome sequence of Holdemania filiformis DSM 12042.</title>
        <authorList>
            <person name="Sudarsanam P."/>
            <person name="Ley R."/>
            <person name="Guruge J."/>
            <person name="Turnbaugh P.J."/>
            <person name="Mahowald M."/>
            <person name="Liep D."/>
            <person name="Gordon J."/>
        </authorList>
    </citation>
    <scope>NUCLEOTIDE SEQUENCE [LARGE SCALE GENOMIC DNA]</scope>
    <source>
        <strain evidence="1 2">DSM 12042</strain>
    </source>
</reference>
<dbReference type="Proteomes" id="UP000005950">
    <property type="component" value="Unassembled WGS sequence"/>
</dbReference>
<organism evidence="1 2">
    <name type="scientific">Holdemania filiformis DSM 12042</name>
    <dbReference type="NCBI Taxonomy" id="545696"/>
    <lineage>
        <taxon>Bacteria</taxon>
        <taxon>Bacillati</taxon>
        <taxon>Bacillota</taxon>
        <taxon>Erysipelotrichia</taxon>
        <taxon>Erysipelotrichales</taxon>
        <taxon>Erysipelotrichaceae</taxon>
        <taxon>Holdemania</taxon>
    </lineage>
</organism>
<reference evidence="1 2" key="1">
    <citation type="submission" date="2008-12" db="EMBL/GenBank/DDBJ databases">
        <authorList>
            <person name="Fulton L."/>
            <person name="Clifton S."/>
            <person name="Fulton B."/>
            <person name="Xu J."/>
            <person name="Minx P."/>
            <person name="Pepin K.H."/>
            <person name="Johnson M."/>
            <person name="Bhonagiri V."/>
            <person name="Nash W.E."/>
            <person name="Mardis E.R."/>
            <person name="Wilson R.K."/>
        </authorList>
    </citation>
    <scope>NUCLEOTIDE SEQUENCE [LARGE SCALE GENOMIC DNA]</scope>
    <source>
        <strain evidence="1 2">DSM 12042</strain>
    </source>
</reference>
<protein>
    <submittedName>
        <fullName evidence="1">Uncharacterized protein</fullName>
    </submittedName>
</protein>
<proteinExistence type="predicted"/>
<name>B9Y4G6_9FIRM</name>
<dbReference type="AlphaFoldDB" id="B9Y4G6"/>
<evidence type="ECO:0000313" key="2">
    <source>
        <dbReference type="Proteomes" id="UP000005950"/>
    </source>
</evidence>
<dbReference type="STRING" id="545696.HOLDEFILI_00697"/>
<evidence type="ECO:0000313" key="1">
    <source>
        <dbReference type="EMBL" id="EEF69146.1"/>
    </source>
</evidence>
<dbReference type="EMBL" id="ACCF01000046">
    <property type="protein sequence ID" value="EEF69146.1"/>
    <property type="molecule type" value="Genomic_DNA"/>
</dbReference>
<dbReference type="HOGENOM" id="CLU_3184577_0_0_9"/>